<proteinExistence type="predicted"/>
<dbReference type="GeneID" id="67210042"/>
<name>A0ABD5MKU3_9EURY</name>
<protein>
    <submittedName>
        <fullName evidence="4">Pyridoxamine 5'-phosphate oxidase family protein</fullName>
    </submittedName>
</protein>
<dbReference type="SUPFAM" id="SSF50475">
    <property type="entry name" value="FMN-binding split barrel"/>
    <property type="match status" value="1"/>
</dbReference>
<evidence type="ECO:0000313" key="4">
    <source>
        <dbReference type="EMBL" id="MFB9824127.1"/>
    </source>
</evidence>
<dbReference type="EMBL" id="JBHMAJ010000006">
    <property type="protein sequence ID" value="MFB9824127.1"/>
    <property type="molecule type" value="Genomic_DNA"/>
</dbReference>
<feature type="domain" description="Pyridoxamine 5'-phosphate oxidase N-terminal" evidence="3">
    <location>
        <begin position="19"/>
        <end position="114"/>
    </location>
</feature>
<dbReference type="PANTHER" id="PTHR35176:SF6">
    <property type="entry name" value="HEME OXYGENASE HI_0854-RELATED"/>
    <property type="match status" value="1"/>
</dbReference>
<dbReference type="Pfam" id="PF01243">
    <property type="entry name" value="PNPOx_N"/>
    <property type="match status" value="1"/>
</dbReference>
<keyword evidence="5" id="KW-1185">Reference proteome</keyword>
<dbReference type="PANTHER" id="PTHR35176">
    <property type="entry name" value="HEME OXYGENASE HI_0854-RELATED"/>
    <property type="match status" value="1"/>
</dbReference>
<dbReference type="AlphaFoldDB" id="A0ABD5MKU3"/>
<dbReference type="RefSeq" id="WP_222922705.1">
    <property type="nucleotide sequence ID" value="NZ_CP082286.1"/>
</dbReference>
<dbReference type="InterPro" id="IPR012349">
    <property type="entry name" value="Split_barrel_FMN-bd"/>
</dbReference>
<evidence type="ECO:0000313" key="5">
    <source>
        <dbReference type="Proteomes" id="UP001589595"/>
    </source>
</evidence>
<feature type="region of interest" description="Disordered" evidence="2">
    <location>
        <begin position="106"/>
        <end position="141"/>
    </location>
</feature>
<comment type="caution">
    <text evidence="4">The sequence shown here is derived from an EMBL/GenBank/DDBJ whole genome shotgun (WGS) entry which is preliminary data.</text>
</comment>
<evidence type="ECO:0000256" key="1">
    <source>
        <dbReference type="ARBA" id="ARBA00023002"/>
    </source>
</evidence>
<dbReference type="GO" id="GO:0016491">
    <property type="term" value="F:oxidoreductase activity"/>
    <property type="evidence" value="ECO:0007669"/>
    <property type="project" value="UniProtKB-KW"/>
</dbReference>
<evidence type="ECO:0000256" key="2">
    <source>
        <dbReference type="SAM" id="MobiDB-lite"/>
    </source>
</evidence>
<sequence length="153" mass="16559">MDSLSALRDHLDGLALSAHLATAVDDRPHVAPVWFVLDDDADAVWLFTGGRKLENIDRNPRVALSIESADRAGTVDWQATLLGTAARVDDPERAAWVERRLAETYAMHADTEADESADEGDESGHDRGDDDDGEVSSEGLVRVDVASGTLTEF</sequence>
<dbReference type="InterPro" id="IPR052019">
    <property type="entry name" value="F420H2_bilvrd_red/Heme_oxyg"/>
</dbReference>
<dbReference type="InterPro" id="IPR011576">
    <property type="entry name" value="Pyridox_Oxase_N"/>
</dbReference>
<accession>A0ABD5MKU3</accession>
<reference evidence="4" key="1">
    <citation type="submission" date="2024-09" db="EMBL/GenBank/DDBJ databases">
        <authorList>
            <person name="Sun Q."/>
        </authorList>
    </citation>
    <scope>NUCLEOTIDE SEQUENCE [LARGE SCALE GENOMIC DNA]</scope>
    <source>
        <strain evidence="4">JCM 31273</strain>
    </source>
</reference>
<dbReference type="Gene3D" id="2.30.110.10">
    <property type="entry name" value="Electron Transport, Fmn-binding Protein, Chain A"/>
    <property type="match status" value="1"/>
</dbReference>
<organism evidence="4 5">
    <name type="scientific">Halobaculum roseum</name>
    <dbReference type="NCBI Taxonomy" id="2175149"/>
    <lineage>
        <taxon>Archaea</taxon>
        <taxon>Methanobacteriati</taxon>
        <taxon>Methanobacteriota</taxon>
        <taxon>Stenosarchaea group</taxon>
        <taxon>Halobacteria</taxon>
        <taxon>Halobacteriales</taxon>
        <taxon>Haloferacaceae</taxon>
        <taxon>Halobaculum</taxon>
    </lineage>
</organism>
<gene>
    <name evidence="4" type="ORF">ACFFOL_08070</name>
</gene>
<dbReference type="Proteomes" id="UP001589595">
    <property type="component" value="Unassembled WGS sequence"/>
</dbReference>
<keyword evidence="1" id="KW-0560">Oxidoreductase</keyword>
<evidence type="ECO:0000259" key="3">
    <source>
        <dbReference type="Pfam" id="PF01243"/>
    </source>
</evidence>
<feature type="compositionally biased region" description="Acidic residues" evidence="2">
    <location>
        <begin position="112"/>
        <end position="121"/>
    </location>
</feature>